<keyword evidence="4" id="KW-1185">Reference proteome</keyword>
<dbReference type="OrthoDB" id="9832264at2"/>
<proteinExistence type="predicted"/>
<dbReference type="NCBIfam" id="TIGR02595">
    <property type="entry name" value="PEP_CTERM"/>
    <property type="match status" value="1"/>
</dbReference>
<feature type="signal peptide" evidence="1">
    <location>
        <begin position="1"/>
        <end position="31"/>
    </location>
</feature>
<sequence length="213" mass="22336" precursor="true">MKTTPYCGSTFYYSSLAACLLLAAIASNASAAVIEIDPGPVGSSFNVLGDVPFTELNGQALDGSTITLDFVFSDQKLLVLDATTTDLLKAQVIFLTDTNPAEFPVQTGVSGFLSDINGQNILDATTGSSGTGLNTGLPTIAFNNVADGLLFHDVHLTFTLPTQNGAITSASFKIFLDDGTPNVLRVVPEPSSLALLGLGGVLVARRRRHWKSL</sequence>
<dbReference type="InterPro" id="IPR013424">
    <property type="entry name" value="Ice-binding_C"/>
</dbReference>
<protein>
    <submittedName>
        <fullName evidence="3">PEP-CTERM motif protein</fullName>
    </submittedName>
</protein>
<accession>A0A5C6CDM1</accession>
<organism evidence="3 4">
    <name type="scientific">Bythopirellula polymerisocia</name>
    <dbReference type="NCBI Taxonomy" id="2528003"/>
    <lineage>
        <taxon>Bacteria</taxon>
        <taxon>Pseudomonadati</taxon>
        <taxon>Planctomycetota</taxon>
        <taxon>Planctomycetia</taxon>
        <taxon>Pirellulales</taxon>
        <taxon>Lacipirellulaceae</taxon>
        <taxon>Bythopirellula</taxon>
    </lineage>
</organism>
<comment type="caution">
    <text evidence="3">The sequence shown here is derived from an EMBL/GenBank/DDBJ whole genome shotgun (WGS) entry which is preliminary data.</text>
</comment>
<dbReference type="Proteomes" id="UP000318437">
    <property type="component" value="Unassembled WGS sequence"/>
</dbReference>
<dbReference type="Pfam" id="PF07589">
    <property type="entry name" value="PEP-CTERM"/>
    <property type="match status" value="1"/>
</dbReference>
<gene>
    <name evidence="3" type="ORF">Pla144_45430</name>
</gene>
<evidence type="ECO:0000259" key="2">
    <source>
        <dbReference type="Pfam" id="PF07589"/>
    </source>
</evidence>
<dbReference type="EMBL" id="SJPS01000009">
    <property type="protein sequence ID" value="TWU21847.1"/>
    <property type="molecule type" value="Genomic_DNA"/>
</dbReference>
<dbReference type="AlphaFoldDB" id="A0A5C6CDM1"/>
<feature type="domain" description="Ice-binding protein C-terminal" evidence="2">
    <location>
        <begin position="187"/>
        <end position="208"/>
    </location>
</feature>
<reference evidence="3 4" key="1">
    <citation type="submission" date="2019-02" db="EMBL/GenBank/DDBJ databases">
        <title>Deep-cultivation of Planctomycetes and their phenomic and genomic characterization uncovers novel biology.</title>
        <authorList>
            <person name="Wiegand S."/>
            <person name="Jogler M."/>
            <person name="Boedeker C."/>
            <person name="Pinto D."/>
            <person name="Vollmers J."/>
            <person name="Rivas-Marin E."/>
            <person name="Kohn T."/>
            <person name="Peeters S.H."/>
            <person name="Heuer A."/>
            <person name="Rast P."/>
            <person name="Oberbeckmann S."/>
            <person name="Bunk B."/>
            <person name="Jeske O."/>
            <person name="Meyerdierks A."/>
            <person name="Storesund J.E."/>
            <person name="Kallscheuer N."/>
            <person name="Luecker S."/>
            <person name="Lage O.M."/>
            <person name="Pohl T."/>
            <person name="Merkel B.J."/>
            <person name="Hornburger P."/>
            <person name="Mueller R.-W."/>
            <person name="Bruemmer F."/>
            <person name="Labrenz M."/>
            <person name="Spormann A.M."/>
            <person name="Op Den Camp H."/>
            <person name="Overmann J."/>
            <person name="Amann R."/>
            <person name="Jetten M.S.M."/>
            <person name="Mascher T."/>
            <person name="Medema M.H."/>
            <person name="Devos D.P."/>
            <person name="Kaster A.-K."/>
            <person name="Ovreas L."/>
            <person name="Rohde M."/>
            <person name="Galperin M.Y."/>
            <person name="Jogler C."/>
        </authorList>
    </citation>
    <scope>NUCLEOTIDE SEQUENCE [LARGE SCALE GENOMIC DNA]</scope>
    <source>
        <strain evidence="3 4">Pla144</strain>
    </source>
</reference>
<evidence type="ECO:0000313" key="4">
    <source>
        <dbReference type="Proteomes" id="UP000318437"/>
    </source>
</evidence>
<dbReference type="PROSITE" id="PS51257">
    <property type="entry name" value="PROKAR_LIPOPROTEIN"/>
    <property type="match status" value="1"/>
</dbReference>
<name>A0A5C6CDM1_9BACT</name>
<keyword evidence="1" id="KW-0732">Signal</keyword>
<dbReference type="RefSeq" id="WP_146452788.1">
    <property type="nucleotide sequence ID" value="NZ_SJPS01000009.1"/>
</dbReference>
<evidence type="ECO:0000313" key="3">
    <source>
        <dbReference type="EMBL" id="TWU21847.1"/>
    </source>
</evidence>
<feature type="chain" id="PRO_5023012550" evidence="1">
    <location>
        <begin position="32"/>
        <end position="213"/>
    </location>
</feature>
<evidence type="ECO:0000256" key="1">
    <source>
        <dbReference type="SAM" id="SignalP"/>
    </source>
</evidence>